<dbReference type="AlphaFoldDB" id="A0A127JYR4"/>
<reference evidence="7 8" key="1">
    <citation type="journal article" date="2014" name="Int. J. Syst. Evol. Microbiol.">
        <title>Ramlibacter solisilvae sp. nov., isolated from forest soil, and emended description of the genus Ramlibacter.</title>
        <authorList>
            <person name="Lee H.J."/>
            <person name="Lee S.H."/>
            <person name="Lee S.S."/>
            <person name="Lee J.S."/>
            <person name="Kim Y."/>
            <person name="Kim S.C."/>
            <person name="Jeon C.O."/>
        </authorList>
    </citation>
    <scope>NUCLEOTIDE SEQUENCE [LARGE SCALE GENOMIC DNA]</scope>
    <source>
        <strain evidence="7 8">5-10</strain>
    </source>
</reference>
<keyword evidence="8" id="KW-1185">Reference proteome</keyword>
<dbReference type="InterPro" id="IPR013249">
    <property type="entry name" value="RNA_pol_sigma70_r4_t2"/>
</dbReference>
<dbReference type="Proteomes" id="UP000070433">
    <property type="component" value="Chromosome"/>
</dbReference>
<protein>
    <submittedName>
        <fullName evidence="7">RNA polymerase sigma factor</fullName>
    </submittedName>
</protein>
<feature type="domain" description="RNA polymerase sigma factor 70 region 4 type 2" evidence="6">
    <location>
        <begin position="120"/>
        <end position="173"/>
    </location>
</feature>
<dbReference type="InterPro" id="IPR013324">
    <property type="entry name" value="RNA_pol_sigma_r3/r4-like"/>
</dbReference>
<evidence type="ECO:0000256" key="4">
    <source>
        <dbReference type="ARBA" id="ARBA00023163"/>
    </source>
</evidence>
<evidence type="ECO:0000256" key="2">
    <source>
        <dbReference type="ARBA" id="ARBA00023015"/>
    </source>
</evidence>
<dbReference type="EMBL" id="CP010951">
    <property type="protein sequence ID" value="AMO24973.1"/>
    <property type="molecule type" value="Genomic_DNA"/>
</dbReference>
<dbReference type="NCBIfam" id="TIGR02937">
    <property type="entry name" value="sigma70-ECF"/>
    <property type="match status" value="1"/>
</dbReference>
<evidence type="ECO:0000313" key="8">
    <source>
        <dbReference type="Proteomes" id="UP000070433"/>
    </source>
</evidence>
<keyword evidence="3" id="KW-0731">Sigma factor</keyword>
<dbReference type="SUPFAM" id="SSF88946">
    <property type="entry name" value="Sigma2 domain of RNA polymerase sigma factors"/>
    <property type="match status" value="1"/>
</dbReference>
<dbReference type="GO" id="GO:0006352">
    <property type="term" value="P:DNA-templated transcription initiation"/>
    <property type="evidence" value="ECO:0007669"/>
    <property type="project" value="InterPro"/>
</dbReference>
<dbReference type="PANTHER" id="PTHR43133">
    <property type="entry name" value="RNA POLYMERASE ECF-TYPE SIGMA FACTO"/>
    <property type="match status" value="1"/>
</dbReference>
<evidence type="ECO:0000256" key="1">
    <source>
        <dbReference type="ARBA" id="ARBA00010641"/>
    </source>
</evidence>
<dbReference type="PANTHER" id="PTHR43133:SF32">
    <property type="entry name" value="BLR3042 PROTEIN"/>
    <property type="match status" value="1"/>
</dbReference>
<dbReference type="Gene3D" id="1.10.1740.10">
    <property type="match status" value="1"/>
</dbReference>
<comment type="similarity">
    <text evidence="1">Belongs to the sigma-70 factor family. ECF subfamily.</text>
</comment>
<name>A0A127JYR4_9BURK</name>
<evidence type="ECO:0000313" key="7">
    <source>
        <dbReference type="EMBL" id="AMO24973.1"/>
    </source>
</evidence>
<dbReference type="InterPro" id="IPR014284">
    <property type="entry name" value="RNA_pol_sigma-70_dom"/>
</dbReference>
<dbReference type="InterPro" id="IPR007627">
    <property type="entry name" value="RNA_pol_sigma70_r2"/>
</dbReference>
<organism evidence="7 8">
    <name type="scientific">Ramlibacter tataouinensis</name>
    <dbReference type="NCBI Taxonomy" id="94132"/>
    <lineage>
        <taxon>Bacteria</taxon>
        <taxon>Pseudomonadati</taxon>
        <taxon>Pseudomonadota</taxon>
        <taxon>Betaproteobacteria</taxon>
        <taxon>Burkholderiales</taxon>
        <taxon>Comamonadaceae</taxon>
        <taxon>Ramlibacter</taxon>
    </lineage>
</organism>
<dbReference type="SUPFAM" id="SSF88659">
    <property type="entry name" value="Sigma3 and sigma4 domains of RNA polymerase sigma factors"/>
    <property type="match status" value="1"/>
</dbReference>
<dbReference type="Gene3D" id="1.10.10.10">
    <property type="entry name" value="Winged helix-like DNA-binding domain superfamily/Winged helix DNA-binding domain"/>
    <property type="match status" value="1"/>
</dbReference>
<keyword evidence="4" id="KW-0804">Transcription</keyword>
<sequence length="185" mass="21146">MPKAERDEVRLVSRIAAGDLRAFEDLYRVYYPRLSRFLGRMARRPGIVEEVLNDTMLVVWRRAEGFNGGSKVSTWIFGIAYRKALKSLAQFDEPVDDEALQSCADGAPGPELQVNLWQLREALGTALDSLPAEQRAVVDLTYFHGLNYREIAQIVSCPVDTVKTRMFHARRRLRVLLAGHREDWL</sequence>
<evidence type="ECO:0000259" key="5">
    <source>
        <dbReference type="Pfam" id="PF04542"/>
    </source>
</evidence>
<evidence type="ECO:0000259" key="6">
    <source>
        <dbReference type="Pfam" id="PF08281"/>
    </source>
</evidence>
<dbReference type="GO" id="GO:0003677">
    <property type="term" value="F:DNA binding"/>
    <property type="evidence" value="ECO:0007669"/>
    <property type="project" value="InterPro"/>
</dbReference>
<dbReference type="InterPro" id="IPR013325">
    <property type="entry name" value="RNA_pol_sigma_r2"/>
</dbReference>
<evidence type="ECO:0000256" key="3">
    <source>
        <dbReference type="ARBA" id="ARBA00023082"/>
    </source>
</evidence>
<feature type="domain" description="RNA polymerase sigma-70 region 2" evidence="5">
    <location>
        <begin position="26"/>
        <end position="89"/>
    </location>
</feature>
<dbReference type="GO" id="GO:0016987">
    <property type="term" value="F:sigma factor activity"/>
    <property type="evidence" value="ECO:0007669"/>
    <property type="project" value="UniProtKB-KW"/>
</dbReference>
<keyword evidence="2" id="KW-0805">Transcription regulation</keyword>
<dbReference type="Pfam" id="PF04542">
    <property type="entry name" value="Sigma70_r2"/>
    <property type="match status" value="1"/>
</dbReference>
<gene>
    <name evidence="7" type="ORF">UC35_21755</name>
</gene>
<dbReference type="CDD" id="cd06171">
    <property type="entry name" value="Sigma70_r4"/>
    <property type="match status" value="1"/>
</dbReference>
<accession>A0A127JYR4</accession>
<dbReference type="Pfam" id="PF08281">
    <property type="entry name" value="Sigma70_r4_2"/>
    <property type="match status" value="1"/>
</dbReference>
<dbReference type="InterPro" id="IPR036388">
    <property type="entry name" value="WH-like_DNA-bd_sf"/>
</dbReference>
<proteinExistence type="inferred from homology"/>
<dbReference type="InterPro" id="IPR039425">
    <property type="entry name" value="RNA_pol_sigma-70-like"/>
</dbReference>